<protein>
    <submittedName>
        <fullName evidence="1">Uncharacterized protein</fullName>
    </submittedName>
</protein>
<dbReference type="EMBL" id="CAKLBY020000226">
    <property type="protein sequence ID" value="CAK7937063.1"/>
    <property type="molecule type" value="Genomic_DNA"/>
</dbReference>
<name>A0AAV1UV45_9STRA</name>
<reference evidence="1" key="1">
    <citation type="submission" date="2024-01" db="EMBL/GenBank/DDBJ databases">
        <authorList>
            <person name="Webb A."/>
        </authorList>
    </citation>
    <scope>NUCLEOTIDE SEQUENCE</scope>
    <source>
        <strain evidence="1">Pm1</strain>
    </source>
</reference>
<accession>A0AAV1UV45</accession>
<organism evidence="1 2">
    <name type="scientific">Peronospora matthiolae</name>
    <dbReference type="NCBI Taxonomy" id="2874970"/>
    <lineage>
        <taxon>Eukaryota</taxon>
        <taxon>Sar</taxon>
        <taxon>Stramenopiles</taxon>
        <taxon>Oomycota</taxon>
        <taxon>Peronosporomycetes</taxon>
        <taxon>Peronosporales</taxon>
        <taxon>Peronosporaceae</taxon>
        <taxon>Peronospora</taxon>
    </lineage>
</organism>
<dbReference type="Proteomes" id="UP001162060">
    <property type="component" value="Unassembled WGS sequence"/>
</dbReference>
<evidence type="ECO:0000313" key="2">
    <source>
        <dbReference type="Proteomes" id="UP001162060"/>
    </source>
</evidence>
<comment type="caution">
    <text evidence="1">The sequence shown here is derived from an EMBL/GenBank/DDBJ whole genome shotgun (WGS) entry which is preliminary data.</text>
</comment>
<gene>
    <name evidence="1" type="ORF">PM001_LOCUS22213</name>
</gene>
<proteinExistence type="predicted"/>
<dbReference type="AlphaFoldDB" id="A0AAV1UV45"/>
<evidence type="ECO:0000313" key="1">
    <source>
        <dbReference type="EMBL" id="CAK7937063.1"/>
    </source>
</evidence>
<sequence>MLAHGDRVSILVARKTFELNGGIACLALKVVIVL</sequence>